<dbReference type="AlphaFoldDB" id="A0A9P9Z5X5"/>
<sequence>MDAARAGRARRAGLLVARSVDRMGRGGGGADRAARPCAVAGRADRRRSGRLRRAMGHCRGLSPLAWARGDGRRRSQAAGRDRAVARLADAAGRVAGGVRHRAGLRRCAASAGAAGERTGHGAVGIAARAGGLPGLAVDDRNGGMMLLSILALAQAAPTEPVPAPPVLGALPKQALPERGCAAYLWAMQDQRFVAMVEPGRLRIMLDGKPTDLAAAEAGGGGTLGLASTTRYAGAGVTATLDMTITQRETLQDGAIVSDASIRLTRGNQDEIVVPVGGLLAKPGTAPAQGPSLPQDQRDGSADPQGNAPIVPDAQFDAALPPLSGDINAPLEPMSSMAKDQPAAQAIPLPQTAPPLPNAQTAQPLATGETIGAIAPEDPQLAQPLTPLSSFNSTPLDTAADAKGQRAPDIRYDMEVRGLAELKLDDEFKGLSALREGKGKAANATQVSARAREDEQLAIRLMKSLGYYDATAVSTLQREGTEDGEAGRLKVVLTATPGRLYRLSSITVNAQPTVPTDLVRSNLPLKVGDAIEAARIEGAEANVSLVLPQRGYPFVKVGQRDILLEDQGPEPVGAYTLPVDTGPRSSFGKLTTVGDTVFDLNHLNVFPRFDEGQLYDSRLTDDLRNALVATGLFNGIAVEPKRTGRMNPDGTEQIDLQVTQTKGPSRTLSGEGGYSTGQGVRLQGSFTNRNAFKPEGALIASVIAGTQEQGLSGTFRRSNAGRRDRTFQVIASASHQNYDAFDAFIGTVAFRWSYDSTPIWQKKFTYAFGGELTGTNESVYDFTRGDRRRATFGIAAIPGQVVFDQSNDLLNPTRGYRLKLNLSPETSVRGAVRPYARTMVEGTFYYPFNDSLVIAGRARAGAIFGIDRDDLAPSRRYYGGGGGSVRGYGFQRLGPLDPQGNPIGGRSLNEFALEARYRFGNFGIVPFVDAGNSYESTLPTGKDLRFGAGIGGRFYTNFGPLRVDVATPLNPRPGDGKVALYISIGQAF</sequence>
<evidence type="ECO:0000256" key="1">
    <source>
        <dbReference type="ARBA" id="ARBA00022805"/>
    </source>
</evidence>
<dbReference type="OrthoDB" id="1724197at2759"/>
<evidence type="ECO:0000256" key="4">
    <source>
        <dbReference type="SAM" id="MobiDB-lite"/>
    </source>
</evidence>
<evidence type="ECO:0000256" key="3">
    <source>
        <dbReference type="ARBA" id="ARBA00024013"/>
    </source>
</evidence>
<dbReference type="PANTHER" id="PTHR12815:SF42">
    <property type="entry name" value="BACTERIAL SURFACE ANTIGEN (D15) DOMAIN-CONTAINING PROTEIN"/>
    <property type="match status" value="1"/>
</dbReference>
<dbReference type="Pfam" id="PF01103">
    <property type="entry name" value="Omp85"/>
    <property type="match status" value="1"/>
</dbReference>
<keyword evidence="1" id="KW-1002">Plastid outer membrane</keyword>
<gene>
    <name evidence="6" type="ORF">LUZ63_021851</name>
</gene>
<dbReference type="Gene3D" id="3.10.20.310">
    <property type="entry name" value="membrane protein fhac"/>
    <property type="match status" value="1"/>
</dbReference>
<reference evidence="6" key="1">
    <citation type="journal article" date="2022" name="Cell">
        <title>Repeat-based holocentromeres influence genome architecture and karyotype evolution.</title>
        <authorList>
            <person name="Hofstatter P.G."/>
            <person name="Thangavel G."/>
            <person name="Lux T."/>
            <person name="Neumann P."/>
            <person name="Vondrak T."/>
            <person name="Novak P."/>
            <person name="Zhang M."/>
            <person name="Costa L."/>
            <person name="Castellani M."/>
            <person name="Scott A."/>
            <person name="Toegelov H."/>
            <person name="Fuchs J."/>
            <person name="Mata-Sucre Y."/>
            <person name="Dias Y."/>
            <person name="Vanzela A.L.L."/>
            <person name="Huettel B."/>
            <person name="Almeida C.C.S."/>
            <person name="Simkova H."/>
            <person name="Souza G."/>
            <person name="Pedrosa-Harand A."/>
            <person name="Macas J."/>
            <person name="Mayer K.F.X."/>
            <person name="Houben A."/>
            <person name="Marques A."/>
        </authorList>
    </citation>
    <scope>NUCLEOTIDE SEQUENCE</scope>
    <source>
        <strain evidence="6">RhyBre1mFocal</strain>
    </source>
</reference>
<dbReference type="Gene3D" id="2.40.160.50">
    <property type="entry name" value="membrane protein fhac: a member of the omp85/tpsb transporter family"/>
    <property type="match status" value="1"/>
</dbReference>
<dbReference type="InterPro" id="IPR039910">
    <property type="entry name" value="D15-like"/>
</dbReference>
<comment type="caution">
    <text evidence="6">The sequence shown here is derived from an EMBL/GenBank/DDBJ whole genome shotgun (WGS) entry which is preliminary data.</text>
</comment>
<organism evidence="6 7">
    <name type="scientific">Rhynchospora breviuscula</name>
    <dbReference type="NCBI Taxonomy" id="2022672"/>
    <lineage>
        <taxon>Eukaryota</taxon>
        <taxon>Viridiplantae</taxon>
        <taxon>Streptophyta</taxon>
        <taxon>Embryophyta</taxon>
        <taxon>Tracheophyta</taxon>
        <taxon>Spermatophyta</taxon>
        <taxon>Magnoliopsida</taxon>
        <taxon>Liliopsida</taxon>
        <taxon>Poales</taxon>
        <taxon>Cyperaceae</taxon>
        <taxon>Cyperoideae</taxon>
        <taxon>Rhynchosporeae</taxon>
        <taxon>Rhynchospora</taxon>
    </lineage>
</organism>
<dbReference type="EMBL" id="JAMQYH010000432">
    <property type="protein sequence ID" value="KAJ1682929.1"/>
    <property type="molecule type" value="Genomic_DNA"/>
</dbReference>
<keyword evidence="7" id="KW-1185">Reference proteome</keyword>
<feature type="region of interest" description="Disordered" evidence="4">
    <location>
        <begin position="282"/>
        <end position="308"/>
    </location>
</feature>
<evidence type="ECO:0000313" key="6">
    <source>
        <dbReference type="EMBL" id="KAJ1682929.1"/>
    </source>
</evidence>
<proteinExistence type="predicted"/>
<accession>A0A9P9Z5X5</accession>
<keyword evidence="2" id="KW-0472">Membrane</keyword>
<comment type="subcellular location">
    <subcellularLocation>
        <location evidence="3">Plastid</location>
        <location evidence="3">Chloroplast outer membrane</location>
    </subcellularLocation>
</comment>
<evidence type="ECO:0000256" key="2">
    <source>
        <dbReference type="ARBA" id="ARBA00023136"/>
    </source>
</evidence>
<name>A0A9P9Z5X5_9POAL</name>
<feature type="domain" description="Bacterial surface antigen (D15)" evidence="5">
    <location>
        <begin position="666"/>
        <end position="987"/>
    </location>
</feature>
<evidence type="ECO:0000259" key="5">
    <source>
        <dbReference type="Pfam" id="PF01103"/>
    </source>
</evidence>
<dbReference type="GO" id="GO:0009707">
    <property type="term" value="C:chloroplast outer membrane"/>
    <property type="evidence" value="ECO:0007669"/>
    <property type="project" value="UniProtKB-SubCell"/>
</dbReference>
<protein>
    <recommendedName>
        <fullName evidence="5">Bacterial surface antigen (D15) domain-containing protein</fullName>
    </recommendedName>
</protein>
<dbReference type="InterPro" id="IPR000184">
    <property type="entry name" value="Bac_surfAg_D15"/>
</dbReference>
<dbReference type="Proteomes" id="UP001151287">
    <property type="component" value="Unassembled WGS sequence"/>
</dbReference>
<evidence type="ECO:0000313" key="7">
    <source>
        <dbReference type="Proteomes" id="UP001151287"/>
    </source>
</evidence>
<dbReference type="PANTHER" id="PTHR12815">
    <property type="entry name" value="SORTING AND ASSEMBLY MACHINERY SAMM50 PROTEIN FAMILY MEMBER"/>
    <property type="match status" value="1"/>
</dbReference>
<keyword evidence="1" id="KW-0934">Plastid</keyword>